<keyword evidence="1" id="KW-0489">Methyltransferase</keyword>
<evidence type="ECO:0000313" key="2">
    <source>
        <dbReference type="Proteomes" id="UP001164693"/>
    </source>
</evidence>
<evidence type="ECO:0000313" key="1">
    <source>
        <dbReference type="EMBL" id="WAX57153.1"/>
    </source>
</evidence>
<organism evidence="1 2">
    <name type="scientific">Jatrophihabitans cynanchi</name>
    <dbReference type="NCBI Taxonomy" id="2944128"/>
    <lineage>
        <taxon>Bacteria</taxon>
        <taxon>Bacillati</taxon>
        <taxon>Actinomycetota</taxon>
        <taxon>Actinomycetes</taxon>
        <taxon>Jatrophihabitantales</taxon>
        <taxon>Jatrophihabitantaceae</taxon>
        <taxon>Jatrophihabitans</taxon>
    </lineage>
</organism>
<dbReference type="Gene3D" id="3.40.50.150">
    <property type="entry name" value="Vaccinia Virus protein VP39"/>
    <property type="match status" value="1"/>
</dbReference>
<dbReference type="Proteomes" id="UP001164693">
    <property type="component" value="Chromosome"/>
</dbReference>
<proteinExistence type="predicted"/>
<sequence>MSRGRVTPSWLALREPADSAARASDLVDAIRCTLPAGRPLVIRDLACGTGSMMRWLAPRLSGRQCWVSYDLDSALLDTLDGPAGVVAADGAAVAVETRRRDVTRLATEELAGADVITSSALLDLLTGSELRELVGSCAGAGCPVLLTLTVTGAVRLWPPHPLDEVVAAAFNAHQRRATAAGTLLGPRAADVAAHEFAALGRDVVTRASPWRLGSATAALTYAWLVGWLAAARDQDPHLTAETAGYARQRLADATAGRLRVLVQHRDLLVYPAGARRTAEPADDHLRVEQQMVDVEEVGR</sequence>
<name>A0ABY7JXX2_9ACTN</name>
<keyword evidence="1" id="KW-0808">Transferase</keyword>
<dbReference type="SUPFAM" id="SSF53335">
    <property type="entry name" value="S-adenosyl-L-methionine-dependent methyltransferases"/>
    <property type="match status" value="1"/>
</dbReference>
<reference evidence="1" key="1">
    <citation type="submission" date="2022-05" db="EMBL/GenBank/DDBJ databases">
        <title>Jatrophihabitans sp. SB3-54 whole genome sequence.</title>
        <authorList>
            <person name="Suh M.K."/>
            <person name="Eom M.K."/>
            <person name="Kim J.S."/>
            <person name="Kim H.S."/>
            <person name="Do H.E."/>
            <person name="Shin Y.K."/>
            <person name="Lee J.-S."/>
        </authorList>
    </citation>
    <scope>NUCLEOTIDE SEQUENCE</scope>
    <source>
        <strain evidence="1">SB3-54</strain>
    </source>
</reference>
<dbReference type="GO" id="GO:0008168">
    <property type="term" value="F:methyltransferase activity"/>
    <property type="evidence" value="ECO:0007669"/>
    <property type="project" value="UniProtKB-KW"/>
</dbReference>
<accession>A0ABY7JXX2</accession>
<gene>
    <name evidence="1" type="ORF">M6B22_21950</name>
</gene>
<keyword evidence="2" id="KW-1185">Reference proteome</keyword>
<protein>
    <submittedName>
        <fullName evidence="1">SAM-dependent methyltransferase</fullName>
    </submittedName>
</protein>
<dbReference type="EMBL" id="CP097463">
    <property type="protein sequence ID" value="WAX57153.1"/>
    <property type="molecule type" value="Genomic_DNA"/>
</dbReference>
<dbReference type="InterPro" id="IPR029063">
    <property type="entry name" value="SAM-dependent_MTases_sf"/>
</dbReference>
<dbReference type="GO" id="GO:0032259">
    <property type="term" value="P:methylation"/>
    <property type="evidence" value="ECO:0007669"/>
    <property type="project" value="UniProtKB-KW"/>
</dbReference>
<dbReference type="RefSeq" id="WP_269443690.1">
    <property type="nucleotide sequence ID" value="NZ_CP097463.1"/>
</dbReference>